<evidence type="ECO:0000313" key="2">
    <source>
        <dbReference type="EMBL" id="OSJ36670.1"/>
    </source>
</evidence>
<dbReference type="Proteomes" id="UP000193884">
    <property type="component" value="Unassembled WGS sequence"/>
</dbReference>
<reference evidence="2 3" key="1">
    <citation type="submission" date="2017-03" db="EMBL/GenBank/DDBJ databases">
        <title>Whole genome sequences of fourteen strains of Bradyrhizobium canariense and one strain of Bradyrhizobium japonicum isolated from Lupinus (Papilionoideae: Genisteae) species in Algeria.</title>
        <authorList>
            <person name="Crovadore J."/>
            <person name="Chekireb D."/>
            <person name="Brachmann A."/>
            <person name="Chablais R."/>
            <person name="Cochard B."/>
            <person name="Lefort F."/>
        </authorList>
    </citation>
    <scope>NUCLEOTIDE SEQUENCE [LARGE SCALE GENOMIC DNA]</scope>
    <source>
        <strain evidence="2 3">UBMAN05</strain>
    </source>
</reference>
<feature type="non-terminal residue" evidence="2">
    <location>
        <position position="1"/>
    </location>
</feature>
<evidence type="ECO:0000313" key="3">
    <source>
        <dbReference type="Proteomes" id="UP000193884"/>
    </source>
</evidence>
<gene>
    <name evidence="2" type="ORF">BST63_00410</name>
</gene>
<keyword evidence="3" id="KW-1185">Reference proteome</keyword>
<name>A0ABX3XD27_9BRAD</name>
<dbReference type="EMBL" id="NAFK01000077">
    <property type="protein sequence ID" value="OSJ36670.1"/>
    <property type="molecule type" value="Genomic_DNA"/>
</dbReference>
<proteinExistence type="predicted"/>
<organism evidence="2 3">
    <name type="scientific">Bradyrhizobium canariense</name>
    <dbReference type="NCBI Taxonomy" id="255045"/>
    <lineage>
        <taxon>Bacteria</taxon>
        <taxon>Pseudomonadati</taxon>
        <taxon>Pseudomonadota</taxon>
        <taxon>Alphaproteobacteria</taxon>
        <taxon>Hyphomicrobiales</taxon>
        <taxon>Nitrobacteraceae</taxon>
        <taxon>Bradyrhizobium</taxon>
    </lineage>
</organism>
<evidence type="ECO:0000256" key="1">
    <source>
        <dbReference type="SAM" id="MobiDB-lite"/>
    </source>
</evidence>
<accession>A0ABX3XD27</accession>
<feature type="region of interest" description="Disordered" evidence="1">
    <location>
        <begin position="113"/>
        <end position="140"/>
    </location>
</feature>
<feature type="region of interest" description="Disordered" evidence="1">
    <location>
        <begin position="44"/>
        <end position="77"/>
    </location>
</feature>
<protein>
    <submittedName>
        <fullName evidence="2">Uncharacterized protein</fullName>
    </submittedName>
</protein>
<comment type="caution">
    <text evidence="2">The sequence shown here is derived from an EMBL/GenBank/DDBJ whole genome shotgun (WGS) entry which is preliminary data.</text>
</comment>
<sequence length="140" mass="15759">RTSRPERLAAGRDQIGKVGDILSESTGDFISVRLGDFVGIRKKASVPRQGRSANPSRSPPLGRQDLRSRRAPYQGYPLDWQHRSRDIRRDTNPFHRCAFQCVTQLSVRFAKKRAQDGKDLKPNTFPSRARPMTLAATTLG</sequence>